<comment type="caution">
    <text evidence="1">The sequence shown here is derived from an EMBL/GenBank/DDBJ whole genome shotgun (WGS) entry which is preliminary data.</text>
</comment>
<proteinExistence type="predicted"/>
<organism evidence="1 2">
    <name type="scientific">Lepagella muris</name>
    <dbReference type="NCBI Taxonomy" id="3032870"/>
    <lineage>
        <taxon>Bacteria</taxon>
        <taxon>Pseudomonadati</taxon>
        <taxon>Bacteroidota</taxon>
        <taxon>Bacteroidia</taxon>
        <taxon>Bacteroidales</taxon>
        <taxon>Muribaculaceae</taxon>
        <taxon>Lepagella</taxon>
    </lineage>
</organism>
<sequence>METSLMEASKQELADAIEERDRLIVLVKEISENIEDVKANESIYPFSNSIYNQKDSKDGIILDLNAIQKTLAQRRSNISSLERNIEISISKFDSLKNVVKALRWRLDSQSTTVAKLKKNIALDKASIDSLNKIVDSLNSEINEAHRQLQIASSSSLNFADRFNTCHFVIADKKDLKKHKIIESSFLRKTKVLENDFDISFFTSADKRTLTWIDLKDHDVKILTKHPKNSYVLTNANRKRLLHITNPEQFWSLTNFLVIQTN</sequence>
<reference evidence="1" key="1">
    <citation type="submission" date="2019-04" db="EMBL/GenBank/DDBJ databases">
        <title>Microbes associate with the intestines of laboratory mice.</title>
        <authorList>
            <person name="Navarre W."/>
            <person name="Wong E."/>
            <person name="Huang K."/>
            <person name="Tropini C."/>
            <person name="Ng K."/>
            <person name="Yu B."/>
        </authorList>
    </citation>
    <scope>NUCLEOTIDE SEQUENCE</scope>
    <source>
        <strain evidence="1">NM04_E33</strain>
    </source>
</reference>
<dbReference type="Proteomes" id="UP000306319">
    <property type="component" value="Unassembled WGS sequence"/>
</dbReference>
<keyword evidence="2" id="KW-1185">Reference proteome</keyword>
<evidence type="ECO:0000313" key="2">
    <source>
        <dbReference type="Proteomes" id="UP000306319"/>
    </source>
</evidence>
<name>A0AC61RHI5_9BACT</name>
<evidence type="ECO:0000313" key="1">
    <source>
        <dbReference type="EMBL" id="TGY78349.1"/>
    </source>
</evidence>
<protein>
    <submittedName>
        <fullName evidence="1">Uncharacterized protein</fullName>
    </submittedName>
</protein>
<dbReference type="EMBL" id="SRYB01000014">
    <property type="protein sequence ID" value="TGY78349.1"/>
    <property type="molecule type" value="Genomic_DNA"/>
</dbReference>
<accession>A0AC61RHI5</accession>
<gene>
    <name evidence="1" type="ORF">E5331_10735</name>
</gene>